<protein>
    <submittedName>
        <fullName evidence="3">Uncharacterized protein</fullName>
    </submittedName>
</protein>
<accession>A0A1E7F660</accession>
<dbReference type="KEGG" id="fcy:FRACYDRAFT_242006"/>
<evidence type="ECO:0000313" key="4">
    <source>
        <dbReference type="Proteomes" id="UP000095751"/>
    </source>
</evidence>
<keyword evidence="2" id="KW-1133">Transmembrane helix</keyword>
<feature type="transmembrane region" description="Helical" evidence="2">
    <location>
        <begin position="6"/>
        <end position="23"/>
    </location>
</feature>
<keyword evidence="2" id="KW-0812">Transmembrane</keyword>
<dbReference type="AlphaFoldDB" id="A0A1E7F660"/>
<evidence type="ECO:0000256" key="2">
    <source>
        <dbReference type="SAM" id="Phobius"/>
    </source>
</evidence>
<name>A0A1E7F660_9STRA</name>
<dbReference type="EMBL" id="KV784361">
    <property type="protein sequence ID" value="OEU13662.1"/>
    <property type="molecule type" value="Genomic_DNA"/>
</dbReference>
<feature type="compositionally biased region" description="Polar residues" evidence="1">
    <location>
        <begin position="88"/>
        <end position="97"/>
    </location>
</feature>
<sequence>MIIDGKSVAITLIIVLAGFIYGLKFIRKFALQIAQENHDAVTAMDQEEEQQRLKKERDADRAADVAFAQVEPILKLDVPKLNVPVASPPSTGNSIPSQKKESLVVPVDGNDDGVV</sequence>
<dbReference type="InParanoid" id="A0A1E7F660"/>
<gene>
    <name evidence="3" type="ORF">FRACYDRAFT_242006</name>
</gene>
<feature type="region of interest" description="Disordered" evidence="1">
    <location>
        <begin position="85"/>
        <end position="115"/>
    </location>
</feature>
<organism evidence="3 4">
    <name type="scientific">Fragilariopsis cylindrus CCMP1102</name>
    <dbReference type="NCBI Taxonomy" id="635003"/>
    <lineage>
        <taxon>Eukaryota</taxon>
        <taxon>Sar</taxon>
        <taxon>Stramenopiles</taxon>
        <taxon>Ochrophyta</taxon>
        <taxon>Bacillariophyta</taxon>
        <taxon>Bacillariophyceae</taxon>
        <taxon>Bacillariophycidae</taxon>
        <taxon>Bacillariales</taxon>
        <taxon>Bacillariaceae</taxon>
        <taxon>Fragilariopsis</taxon>
    </lineage>
</organism>
<evidence type="ECO:0000256" key="1">
    <source>
        <dbReference type="SAM" id="MobiDB-lite"/>
    </source>
</evidence>
<keyword evidence="4" id="KW-1185">Reference proteome</keyword>
<reference evidence="3 4" key="1">
    <citation type="submission" date="2016-09" db="EMBL/GenBank/DDBJ databases">
        <title>Extensive genetic diversity and differential bi-allelic expression allows diatom success in the polar Southern Ocean.</title>
        <authorList>
            <consortium name="DOE Joint Genome Institute"/>
            <person name="Mock T."/>
            <person name="Otillar R.P."/>
            <person name="Strauss J."/>
            <person name="Dupont C."/>
            <person name="Frickenhaus S."/>
            <person name="Maumus F."/>
            <person name="Mcmullan M."/>
            <person name="Sanges R."/>
            <person name="Schmutz J."/>
            <person name="Toseland A."/>
            <person name="Valas R."/>
            <person name="Veluchamy A."/>
            <person name="Ward B.J."/>
            <person name="Allen A."/>
            <person name="Barry K."/>
            <person name="Falciatore A."/>
            <person name="Ferrante M."/>
            <person name="Fortunato A.E."/>
            <person name="Gloeckner G."/>
            <person name="Gruber A."/>
            <person name="Hipkin R."/>
            <person name="Janech M."/>
            <person name="Kroth P."/>
            <person name="Leese F."/>
            <person name="Lindquist E."/>
            <person name="Lyon B.R."/>
            <person name="Martin J."/>
            <person name="Mayer C."/>
            <person name="Parker M."/>
            <person name="Quesneville H."/>
            <person name="Raymond J."/>
            <person name="Uhlig C."/>
            <person name="Valentin K.U."/>
            <person name="Worden A.Z."/>
            <person name="Armbrust E.V."/>
            <person name="Bowler C."/>
            <person name="Green B."/>
            <person name="Moulton V."/>
            <person name="Van Oosterhout C."/>
            <person name="Grigoriev I."/>
        </authorList>
    </citation>
    <scope>NUCLEOTIDE SEQUENCE [LARGE SCALE GENOMIC DNA]</scope>
    <source>
        <strain evidence="3 4">CCMP1102</strain>
    </source>
</reference>
<evidence type="ECO:0000313" key="3">
    <source>
        <dbReference type="EMBL" id="OEU13662.1"/>
    </source>
</evidence>
<keyword evidence="2" id="KW-0472">Membrane</keyword>
<dbReference type="OrthoDB" id="48148at2759"/>
<dbReference type="Proteomes" id="UP000095751">
    <property type="component" value="Unassembled WGS sequence"/>
</dbReference>
<proteinExistence type="predicted"/>